<evidence type="ECO:0000313" key="4">
    <source>
        <dbReference type="WBParaSite" id="SBAD_0001011101-mRNA-1"/>
    </source>
</evidence>
<dbReference type="Pfam" id="PF11817">
    <property type="entry name" value="Foie-gras_1"/>
    <property type="match status" value="1"/>
</dbReference>
<sequence length="768" mass="86848">MFYGISSRQIFVSPNRSFKCNIFRFAAFAELFEAAVKKGVVPIQNLHPGYYYHTSAEYSMKRRKTVEKSSMQLQNLDGNRFVCHWAPSEFYGQMRPVIDESLTVDFLGDRLQQDLVLATFQHELSVNHAAIILSLLTSALTQFKKYRCSRMKLIIMHEMADTYFSIDNYDMALQLLDQPMWEYRRGSWWLLMRICLVTVLKCAYVLGKWKTYVIACFEALNPKLDMSLSERSRLHNNLQKFLDGIVPDPEPDLNQSDVASAQTLWNAIISDRCFFLVPMHSIRSCIDVQVCFKTETVEAGCTTTVALSFTSNAVLPIGFSKLALLFNNSAYDSDFVIENAAFLILNPGETKNIDFAFSPLPEDTGHEIFVKSLKLSIGQPDASICGTLQWDLDVEDVAEVRSKVPFVSSFTKSTRLRTQLGRSCETIDSQVITTLLESVASDSKIPCTVFFRSEDEVEKVTLNIQVYYEIELLVGGKHLVFASTLQCSAVICILSPLAVDSHLLSQRGECIEELVVGQEFILNAVLNFGDIEVCVVDVVPELKDEFRLKEIDKFPLEKGKSGMRMNSEYGTGFNLRTVLRRCSSDRYRSGVHRVDYSLMEKVTVRTMEMSTLYADYDYGFTVTRFPLVKAPVVTCPVLVSCNMPAYGFIRTSFHLTYTIRNMATEIADLRLKVEPSEMIMFSGLLEDNIRLLPEVTFTVSLALLPLAVGHIDIPRLILSSSSYSDEMLNSIGQRNLLRKILILPCCKEVAEKAFLATAEAQDPFSRES</sequence>
<name>A0A183J1L3_9BILA</name>
<reference evidence="4" key="1">
    <citation type="submission" date="2016-06" db="UniProtKB">
        <authorList>
            <consortium name="WormBaseParasite"/>
        </authorList>
    </citation>
    <scope>IDENTIFICATION</scope>
</reference>
<dbReference type="PANTHER" id="PTHR14374">
    <property type="entry name" value="FOIE GRAS"/>
    <property type="match status" value="1"/>
</dbReference>
<organism evidence="4">
    <name type="scientific">Soboliphyme baturini</name>
    <dbReference type="NCBI Taxonomy" id="241478"/>
    <lineage>
        <taxon>Eukaryota</taxon>
        <taxon>Metazoa</taxon>
        <taxon>Ecdysozoa</taxon>
        <taxon>Nematoda</taxon>
        <taxon>Enoplea</taxon>
        <taxon>Dorylaimia</taxon>
        <taxon>Dioctophymatida</taxon>
        <taxon>Dioctophymatoidea</taxon>
        <taxon>Soboliphymatidae</taxon>
        <taxon>Soboliphyme</taxon>
    </lineage>
</organism>
<evidence type="ECO:0000313" key="2">
    <source>
        <dbReference type="EMBL" id="VDP25724.1"/>
    </source>
</evidence>
<dbReference type="WBParaSite" id="SBAD_0001011101-mRNA-1">
    <property type="protein sequence ID" value="SBAD_0001011101-mRNA-1"/>
    <property type="gene ID" value="SBAD_0001011101"/>
</dbReference>
<accession>A0A183J1L3</accession>
<proteinExistence type="predicted"/>
<dbReference type="AlphaFoldDB" id="A0A183J1L3"/>
<feature type="domain" description="Trafficking protein particle complex subunit 11" evidence="1">
    <location>
        <begin position="25"/>
        <end position="221"/>
    </location>
</feature>
<dbReference type="PANTHER" id="PTHR14374:SF0">
    <property type="entry name" value="TRAFFICKING PROTEIN PARTICLE COMPLEX SUBUNIT 11"/>
    <property type="match status" value="1"/>
</dbReference>
<keyword evidence="3" id="KW-1185">Reference proteome</keyword>
<dbReference type="GO" id="GO:0005737">
    <property type="term" value="C:cytoplasm"/>
    <property type="evidence" value="ECO:0007669"/>
    <property type="project" value="TreeGrafter"/>
</dbReference>
<gene>
    <name evidence="2" type="ORF">SBAD_LOCUS9762</name>
</gene>
<protein>
    <submittedName>
        <fullName evidence="4">Foie-gras_1 domain-containing protein</fullName>
    </submittedName>
</protein>
<reference evidence="2 3" key="2">
    <citation type="submission" date="2018-11" db="EMBL/GenBank/DDBJ databases">
        <authorList>
            <consortium name="Pathogen Informatics"/>
        </authorList>
    </citation>
    <scope>NUCLEOTIDE SEQUENCE [LARGE SCALE GENOMIC DNA]</scope>
</reference>
<dbReference type="Proteomes" id="UP000270296">
    <property type="component" value="Unassembled WGS sequence"/>
</dbReference>
<dbReference type="EMBL" id="UZAM01013131">
    <property type="protein sequence ID" value="VDP25724.1"/>
    <property type="molecule type" value="Genomic_DNA"/>
</dbReference>
<dbReference type="InterPro" id="IPR021773">
    <property type="entry name" value="TPC11"/>
</dbReference>
<dbReference type="OrthoDB" id="6278596at2759"/>
<evidence type="ECO:0000259" key="1">
    <source>
        <dbReference type="Pfam" id="PF11817"/>
    </source>
</evidence>
<evidence type="ECO:0000313" key="3">
    <source>
        <dbReference type="Proteomes" id="UP000270296"/>
    </source>
</evidence>